<name>A0A9W6XGY8_9STRA</name>
<reference evidence="2" key="1">
    <citation type="submission" date="2023-04" db="EMBL/GenBank/DDBJ databases">
        <title>Phytophthora fragariaefolia NBRC 109709.</title>
        <authorList>
            <person name="Ichikawa N."/>
            <person name="Sato H."/>
            <person name="Tonouchi N."/>
        </authorList>
    </citation>
    <scope>NUCLEOTIDE SEQUENCE</scope>
    <source>
        <strain evidence="2">NBRC 109709</strain>
    </source>
</reference>
<dbReference type="OrthoDB" id="120183at2759"/>
<evidence type="ECO:0000313" key="3">
    <source>
        <dbReference type="Proteomes" id="UP001165121"/>
    </source>
</evidence>
<evidence type="ECO:0000313" key="2">
    <source>
        <dbReference type="EMBL" id="GMF38485.1"/>
    </source>
</evidence>
<dbReference type="InterPro" id="IPR058256">
    <property type="entry name" value="WLGC"/>
</dbReference>
<keyword evidence="3" id="KW-1185">Reference proteome</keyword>
<dbReference type="EMBL" id="BSXT01001091">
    <property type="protein sequence ID" value="GMF38485.1"/>
    <property type="molecule type" value="Genomic_DNA"/>
</dbReference>
<dbReference type="Pfam" id="PF26605">
    <property type="entry name" value="WLGC"/>
    <property type="match status" value="1"/>
</dbReference>
<evidence type="ECO:0000259" key="1">
    <source>
        <dbReference type="Pfam" id="PF26605"/>
    </source>
</evidence>
<comment type="caution">
    <text evidence="2">The sequence shown here is derived from an EMBL/GenBank/DDBJ whole genome shotgun (WGS) entry which is preliminary data.</text>
</comment>
<dbReference type="Proteomes" id="UP001165121">
    <property type="component" value="Unassembled WGS sequence"/>
</dbReference>
<accession>A0A9W6XGY8</accession>
<protein>
    <submittedName>
        <fullName evidence="2">Unnamed protein product</fullName>
    </submittedName>
</protein>
<gene>
    <name evidence="2" type="ORF">Pfra01_001112500</name>
</gene>
<dbReference type="AlphaFoldDB" id="A0A9W6XGY8"/>
<proteinExistence type="predicted"/>
<sequence length="221" mass="24825">MPWLSRIHIGVHPNLENIPPLSGVPNLQSLTLAWLLVLKELPSFDDIPLLQHLLLVFLPHLERLPDMAPIRAIPDFSIWRPVQLCCNGFLGACNLNDSYCVENIASGIPAAYCLDDKPFLGNVGTRDIFKKFAVAICQKLPTDMLLFMSAPTKQTIEMCDSRPFGQCQLPDGGIGICYNTRMQVLSCCSDEHYIKLRRYQIQLGVGQRCDPVVEKWLGCRT</sequence>
<organism evidence="2 3">
    <name type="scientific">Phytophthora fragariaefolia</name>
    <dbReference type="NCBI Taxonomy" id="1490495"/>
    <lineage>
        <taxon>Eukaryota</taxon>
        <taxon>Sar</taxon>
        <taxon>Stramenopiles</taxon>
        <taxon>Oomycota</taxon>
        <taxon>Peronosporomycetes</taxon>
        <taxon>Peronosporales</taxon>
        <taxon>Peronosporaceae</taxon>
        <taxon>Phytophthora</taxon>
    </lineage>
</organism>
<dbReference type="SUPFAM" id="SSF52058">
    <property type="entry name" value="L domain-like"/>
    <property type="match status" value="1"/>
</dbReference>
<feature type="domain" description="WLGC" evidence="1">
    <location>
        <begin position="154"/>
        <end position="220"/>
    </location>
</feature>